<dbReference type="Proteomes" id="UP001151518">
    <property type="component" value="Unassembled WGS sequence"/>
</dbReference>
<feature type="compositionally biased region" description="Polar residues" evidence="1">
    <location>
        <begin position="1046"/>
        <end position="1056"/>
    </location>
</feature>
<dbReference type="Pfam" id="PF10373">
    <property type="entry name" value="EST1_DNA_bind"/>
    <property type="match status" value="1"/>
</dbReference>
<comment type="caution">
    <text evidence="4">The sequence shown here is derived from an EMBL/GenBank/DDBJ whole genome shotgun (WGS) entry which is preliminary data.</text>
</comment>
<dbReference type="GO" id="GO:0042162">
    <property type="term" value="F:telomeric DNA binding"/>
    <property type="evidence" value="ECO:0007669"/>
    <property type="project" value="TreeGrafter"/>
</dbReference>
<feature type="region of interest" description="Disordered" evidence="1">
    <location>
        <begin position="765"/>
        <end position="905"/>
    </location>
</feature>
<feature type="compositionally biased region" description="Polar residues" evidence="1">
    <location>
        <begin position="279"/>
        <end position="289"/>
    </location>
</feature>
<evidence type="ECO:0000313" key="4">
    <source>
        <dbReference type="EMBL" id="KAJ2675470.1"/>
    </source>
</evidence>
<feature type="compositionally biased region" description="Low complexity" evidence="1">
    <location>
        <begin position="1032"/>
        <end position="1045"/>
    </location>
</feature>
<evidence type="ECO:0000259" key="2">
    <source>
        <dbReference type="Pfam" id="PF10373"/>
    </source>
</evidence>
<feature type="compositionally biased region" description="Polar residues" evidence="1">
    <location>
        <begin position="880"/>
        <end position="897"/>
    </location>
</feature>
<dbReference type="PANTHER" id="PTHR15696">
    <property type="entry name" value="SMG-7 SUPPRESSOR WITH MORPHOLOGICAL EFFECT ON GENITALIA PROTEIN 7"/>
    <property type="match status" value="1"/>
</dbReference>
<dbReference type="SUPFAM" id="SSF48452">
    <property type="entry name" value="TPR-like"/>
    <property type="match status" value="1"/>
</dbReference>
<dbReference type="EMBL" id="JANBTW010000048">
    <property type="protein sequence ID" value="KAJ2675470.1"/>
    <property type="molecule type" value="Genomic_DNA"/>
</dbReference>
<evidence type="ECO:0000256" key="1">
    <source>
        <dbReference type="SAM" id="MobiDB-lite"/>
    </source>
</evidence>
<dbReference type="Pfam" id="PF10374">
    <property type="entry name" value="EST1"/>
    <property type="match status" value="1"/>
</dbReference>
<feature type="compositionally biased region" description="Acidic residues" evidence="1">
    <location>
        <begin position="802"/>
        <end position="821"/>
    </location>
</feature>
<sequence length="1385" mass="151273">MASVRVNSVAQHQYQQQNQQIMAQIGDISQATSTAELTKMIRKVSDALDSAMHAPNTDYFAPHLESLRNDCLELFRRLLVRNPYSSHRKDIASKMWFRAIYPSIEQYRANIKQFEGMLHAAVNASTSPSSSSSSTALSMLAAAHPKDTGDAAKLETVTIRRELSKWRARFQTFLQASAGILLRLVAELAEVHALVAVGALDVLKDCALDTRTLAAHAYGFEFVDCLHSELHPELSSVQRATLAIISKLLTHLGDLSRYRTLYTSKKQQQQQRHQRQESRAATNESRVQAQSSSTADEVWWAAKNFYRGAIKLAPHRGQPHNQLAVIFGYERNSLDGIFHYYRALTAQYNFLPSEANLRTILDNAIRAIDAPDEKQKQKQQLDKRSLRPRASTRDIASISDANSGYVYYDTRIYARFTHLRYLFAFNLPTSSEVAALHAEDAANQPVVERTPISKEIEDQIVAEISLACDKFVHGAKSGLIDERQAMLAQSIHLFEQQQLSCLNANDKETQLHDPAMTRLSAVLTMRVAEHICFGINRSIADAMSSQKGGGNNSGSSAARGAIKSPSDLLSKPSRRTIPLLVQTLIWIVSACVRVVKDSASRDYFAANGGAPITELRSQLFMAIRDCGLLANMGKLRAAMEQAHSKISRRSPLTSPVSWSDVLDSMDGLAQAIWDPSVASNGAAAQRAYESELLSGWQLPDGTVWGKLPSTEQTAQPKQPLHQVIDLSEEAQLLALWKQLYLLLTILLKALPSVLEIVDREEKARRTVKHQKKQTGNQEQREVSKQQTKPSSSQEQAIINESTYDEEEEGDDEDNDGVDNENETICFQGRPLQQQSQMSVGGGIRNSDNNVLPSASPQQLSSAAANVVSKTTENPADKLSPDSQLSVPPTPQLAQQSKRGYGGSLASSNASEQLLAQLWQAAAQHGQGALREQGPDSTESAMRMIERMELTKDARNISAAISGSTSVAAATSIASGISTGEQPLLPPPSAGIGPNEAISSEMPVYRFQQNRTNGAGGTRLQGTAIAAATAIPSAPANGGSKSGSSSDITSQLSSNLGQQQQQQQQQHAMAYALGSRSPDDVYKIRQQSSASSIVYSPQLLPLSVVGSNSYNYTANQPAIDAWQQYQVEHQRKLQLQQQLEQQQRLQQQLQQQLLGQQLARFQGSLGNSSQQQSLPISVADQLDITTASVLNMAMSTPNEARASDLSSVYGLYGNFSSGSNRGAMLGSTPILPTSASNTGNMSAVSPGYQYGNYQQQQQYQQQQSQNQTVLPPIAQSVSYPHPLGSAMPGATNSNMLSPAYPWGSPMMAAAAMAGTPSANPNATLPSNNNSSYNPNNNINISSLVGYLSPMLDQKNLPQQYSHHHQQQQQQYQQYPIAGPSHAFGHR</sequence>
<evidence type="ECO:0000259" key="3">
    <source>
        <dbReference type="Pfam" id="PF10374"/>
    </source>
</evidence>
<dbReference type="InterPro" id="IPR018834">
    <property type="entry name" value="DNA/RNA-bd_Est1-type"/>
</dbReference>
<organism evidence="4 5">
    <name type="scientific">Coemansia spiralis</name>
    <dbReference type="NCBI Taxonomy" id="417178"/>
    <lineage>
        <taxon>Eukaryota</taxon>
        <taxon>Fungi</taxon>
        <taxon>Fungi incertae sedis</taxon>
        <taxon>Zoopagomycota</taxon>
        <taxon>Kickxellomycotina</taxon>
        <taxon>Kickxellomycetes</taxon>
        <taxon>Kickxellales</taxon>
        <taxon>Kickxellaceae</taxon>
        <taxon>Coemansia</taxon>
    </lineage>
</organism>
<feature type="compositionally biased region" description="Low complexity" evidence="1">
    <location>
        <begin position="851"/>
        <end position="864"/>
    </location>
</feature>
<feature type="region of interest" description="Disordered" evidence="1">
    <location>
        <begin position="544"/>
        <end position="569"/>
    </location>
</feature>
<dbReference type="InterPro" id="IPR011990">
    <property type="entry name" value="TPR-like_helical_dom_sf"/>
</dbReference>
<dbReference type="GO" id="GO:0005697">
    <property type="term" value="C:telomerase holoenzyme complex"/>
    <property type="evidence" value="ECO:0007669"/>
    <property type="project" value="TreeGrafter"/>
</dbReference>
<feature type="domain" description="Telomerase activating protein Est1-like N-terminal" evidence="3">
    <location>
        <begin position="91"/>
        <end position="262"/>
    </location>
</feature>
<dbReference type="Gene3D" id="1.25.40.10">
    <property type="entry name" value="Tetratricopeptide repeat domain"/>
    <property type="match status" value="1"/>
</dbReference>
<dbReference type="InterPro" id="IPR019458">
    <property type="entry name" value="Est1-like_N"/>
</dbReference>
<evidence type="ECO:0000313" key="5">
    <source>
        <dbReference type="Proteomes" id="UP001151518"/>
    </source>
</evidence>
<dbReference type="OrthoDB" id="69928at2759"/>
<gene>
    <name evidence="4" type="ORF">GGI25_003978</name>
</gene>
<dbReference type="PANTHER" id="PTHR15696:SF0">
    <property type="entry name" value="TELOMERASE-BINDING PROTEIN EST1A"/>
    <property type="match status" value="1"/>
</dbReference>
<proteinExistence type="predicted"/>
<feature type="compositionally biased region" description="Polar residues" evidence="1">
    <location>
        <begin position="784"/>
        <end position="801"/>
    </location>
</feature>
<dbReference type="GO" id="GO:0000184">
    <property type="term" value="P:nuclear-transcribed mRNA catabolic process, nonsense-mediated decay"/>
    <property type="evidence" value="ECO:0007669"/>
    <property type="project" value="TreeGrafter"/>
</dbReference>
<reference evidence="4" key="1">
    <citation type="submission" date="2022-07" db="EMBL/GenBank/DDBJ databases">
        <title>Phylogenomic reconstructions and comparative analyses of Kickxellomycotina fungi.</title>
        <authorList>
            <person name="Reynolds N.K."/>
            <person name="Stajich J.E."/>
            <person name="Barry K."/>
            <person name="Grigoriev I.V."/>
            <person name="Crous P."/>
            <person name="Smith M.E."/>
        </authorList>
    </citation>
    <scope>NUCLEOTIDE SEQUENCE</scope>
    <source>
        <strain evidence="4">NRRL 3115</strain>
    </source>
</reference>
<feature type="region of interest" description="Disordered" evidence="1">
    <location>
        <begin position="266"/>
        <end position="289"/>
    </location>
</feature>
<accession>A0A9W8KXU9</accession>
<feature type="region of interest" description="Disordered" evidence="1">
    <location>
        <begin position="1032"/>
        <end position="1069"/>
    </location>
</feature>
<name>A0A9W8KXU9_9FUNG</name>
<feature type="domain" description="DNA/RNA-binding" evidence="2">
    <location>
        <begin position="302"/>
        <end position="390"/>
    </location>
</feature>
<protein>
    <recommendedName>
        <fullName evidence="6">Protein SMG7</fullName>
    </recommendedName>
</protein>
<dbReference type="InterPro" id="IPR045153">
    <property type="entry name" value="Est1/Ebs1-like"/>
</dbReference>
<dbReference type="GO" id="GO:0070034">
    <property type="term" value="F:telomerase RNA binding"/>
    <property type="evidence" value="ECO:0007669"/>
    <property type="project" value="TreeGrafter"/>
</dbReference>
<evidence type="ECO:0008006" key="6">
    <source>
        <dbReference type="Google" id="ProtNLM"/>
    </source>
</evidence>